<organism evidence="1">
    <name type="scientific">viral metagenome</name>
    <dbReference type="NCBI Taxonomy" id="1070528"/>
    <lineage>
        <taxon>unclassified sequences</taxon>
        <taxon>metagenomes</taxon>
        <taxon>organismal metagenomes</taxon>
    </lineage>
</organism>
<reference evidence="1" key="1">
    <citation type="journal article" date="2020" name="Nature">
        <title>Giant virus diversity and host interactions through global metagenomics.</title>
        <authorList>
            <person name="Schulz F."/>
            <person name="Roux S."/>
            <person name="Paez-Espino D."/>
            <person name="Jungbluth S."/>
            <person name="Walsh D.A."/>
            <person name="Denef V.J."/>
            <person name="McMahon K.D."/>
            <person name="Konstantinidis K.T."/>
            <person name="Eloe-Fadrosh E.A."/>
            <person name="Kyrpides N.C."/>
            <person name="Woyke T."/>
        </authorList>
    </citation>
    <scope>NUCLEOTIDE SEQUENCE</scope>
    <source>
        <strain evidence="1">GVMAG-M-3300021963-12</strain>
    </source>
</reference>
<name>A0A6C0CS52_9ZZZZ</name>
<dbReference type="EMBL" id="MN739481">
    <property type="protein sequence ID" value="QHT07291.1"/>
    <property type="molecule type" value="Genomic_DNA"/>
</dbReference>
<sequence>MMPLYIALVVALVCFILYALDRRMKSEPIEWMSASKLTLLGGLLSGGIAYTVSSPEVVTETVTAAVATVAPAAEAAQEMFVGVPTF</sequence>
<accession>A0A6C0CS52</accession>
<evidence type="ECO:0000313" key="1">
    <source>
        <dbReference type="EMBL" id="QHT07291.1"/>
    </source>
</evidence>
<protein>
    <submittedName>
        <fullName evidence="1">Uncharacterized protein</fullName>
    </submittedName>
</protein>
<dbReference type="AlphaFoldDB" id="A0A6C0CS52"/>
<proteinExistence type="predicted"/>